<accession>A0A1M5A4Y5</accession>
<dbReference type="STRING" id="494016.SAMN04487965_1748"/>
<evidence type="ECO:0000256" key="1">
    <source>
        <dbReference type="SAM" id="Phobius"/>
    </source>
</evidence>
<organism evidence="2 3">
    <name type="scientific">Microbulbifer donghaiensis</name>
    <dbReference type="NCBI Taxonomy" id="494016"/>
    <lineage>
        <taxon>Bacteria</taxon>
        <taxon>Pseudomonadati</taxon>
        <taxon>Pseudomonadota</taxon>
        <taxon>Gammaproteobacteria</taxon>
        <taxon>Cellvibrionales</taxon>
        <taxon>Microbulbiferaceae</taxon>
        <taxon>Microbulbifer</taxon>
    </lineage>
</organism>
<dbReference type="Proteomes" id="UP000184170">
    <property type="component" value="Unassembled WGS sequence"/>
</dbReference>
<evidence type="ECO:0008006" key="4">
    <source>
        <dbReference type="Google" id="ProtNLM"/>
    </source>
</evidence>
<feature type="transmembrane region" description="Helical" evidence="1">
    <location>
        <begin position="188"/>
        <end position="209"/>
    </location>
</feature>
<dbReference type="InterPro" id="IPR025333">
    <property type="entry name" value="DUF4239"/>
</dbReference>
<sequence>MNFLTQFNTISLLVIYGFSILLVLVSLAVGNFFGRRAARNGKVGEMSIGGAVAATLGLLAFMLAFTFNMTADRFNQRKALLLNEVNAMATTYLRADLLLPDEGRRVRALIAEYADLRDIDPLNVSDFDERIARSAEIHNELWQIVAQLSAAGYDGERLRGFYDILNQVIDFHTSRLYVGTFYKIPPPIWAALYALTALAMFGIGFQLGVGRRGSPQVALALALAFSVVIVLIADLDRAYEGVLIVDQTPMSELNARLAAAERMRRQANKQ</sequence>
<keyword evidence="1" id="KW-0812">Transmembrane</keyword>
<feature type="transmembrane region" description="Helical" evidence="1">
    <location>
        <begin position="216"/>
        <end position="233"/>
    </location>
</feature>
<evidence type="ECO:0000313" key="2">
    <source>
        <dbReference type="EMBL" id="SHF25284.1"/>
    </source>
</evidence>
<reference evidence="3" key="1">
    <citation type="submission" date="2016-11" db="EMBL/GenBank/DDBJ databases">
        <authorList>
            <person name="Varghese N."/>
            <person name="Submissions S."/>
        </authorList>
    </citation>
    <scope>NUCLEOTIDE SEQUENCE [LARGE SCALE GENOMIC DNA]</scope>
    <source>
        <strain evidence="3">CGMCC 1.7063</strain>
    </source>
</reference>
<dbReference type="OrthoDB" id="116415at2"/>
<protein>
    <recommendedName>
        <fullName evidence="4">DUF4239 domain-containing protein</fullName>
    </recommendedName>
</protein>
<evidence type="ECO:0000313" key="3">
    <source>
        <dbReference type="Proteomes" id="UP000184170"/>
    </source>
</evidence>
<name>A0A1M5A4Y5_9GAMM</name>
<dbReference type="AlphaFoldDB" id="A0A1M5A4Y5"/>
<keyword evidence="1" id="KW-0472">Membrane</keyword>
<dbReference type="RefSeq" id="WP_073274773.1">
    <property type="nucleotide sequence ID" value="NZ_FQVA01000001.1"/>
</dbReference>
<proteinExistence type="predicted"/>
<dbReference type="EMBL" id="FQVA01000001">
    <property type="protein sequence ID" value="SHF25284.1"/>
    <property type="molecule type" value="Genomic_DNA"/>
</dbReference>
<feature type="transmembrane region" description="Helical" evidence="1">
    <location>
        <begin position="46"/>
        <end position="67"/>
    </location>
</feature>
<keyword evidence="3" id="KW-1185">Reference proteome</keyword>
<gene>
    <name evidence="2" type="ORF">SAMN04487965_1748</name>
</gene>
<feature type="transmembrane region" description="Helical" evidence="1">
    <location>
        <begin position="12"/>
        <end position="34"/>
    </location>
</feature>
<dbReference type="Pfam" id="PF14023">
    <property type="entry name" value="Bestrophin-like"/>
    <property type="match status" value="1"/>
</dbReference>
<keyword evidence="1" id="KW-1133">Transmembrane helix</keyword>